<evidence type="ECO:0000313" key="14">
    <source>
        <dbReference type="EMBL" id="PWJ53304.1"/>
    </source>
</evidence>
<name>A0A316A8X7_9ACTN</name>
<dbReference type="RefSeq" id="WP_245961768.1">
    <property type="nucleotide sequence ID" value="NZ_QGDQ01000013.1"/>
</dbReference>
<evidence type="ECO:0000313" key="15">
    <source>
        <dbReference type="Proteomes" id="UP000245469"/>
    </source>
</evidence>
<evidence type="ECO:0000256" key="3">
    <source>
        <dbReference type="ARBA" id="ARBA00004763"/>
    </source>
</evidence>
<dbReference type="GO" id="GO:0046872">
    <property type="term" value="F:metal ion binding"/>
    <property type="evidence" value="ECO:0007669"/>
    <property type="project" value="UniProtKB-KW"/>
</dbReference>
<dbReference type="Gene3D" id="3.20.20.20">
    <property type="entry name" value="Dihydropteroate synthase-like"/>
    <property type="match status" value="1"/>
</dbReference>
<evidence type="ECO:0000256" key="12">
    <source>
        <dbReference type="RuleBase" id="RU361205"/>
    </source>
</evidence>
<evidence type="ECO:0000256" key="8">
    <source>
        <dbReference type="ARBA" id="ARBA00022723"/>
    </source>
</evidence>
<comment type="pathway">
    <text evidence="3 12">Cofactor biosynthesis; tetrahydrofolate biosynthesis; 7,8-dihydrofolate from 2-amino-4-hydroxy-6-hydroxymethyl-7,8-dihydropteridine diphosphate and 4-aminobenzoate: step 1/2.</text>
</comment>
<dbReference type="FunFam" id="3.20.20.20:FF:000006">
    <property type="entry name" value="Dihydropteroate synthase"/>
    <property type="match status" value="1"/>
</dbReference>
<dbReference type="GO" id="GO:0004156">
    <property type="term" value="F:dihydropteroate synthase activity"/>
    <property type="evidence" value="ECO:0007669"/>
    <property type="project" value="UniProtKB-EC"/>
</dbReference>
<evidence type="ECO:0000256" key="6">
    <source>
        <dbReference type="ARBA" id="ARBA00016919"/>
    </source>
</evidence>
<keyword evidence="15" id="KW-1185">Reference proteome</keyword>
<evidence type="ECO:0000256" key="4">
    <source>
        <dbReference type="ARBA" id="ARBA00009503"/>
    </source>
</evidence>
<feature type="domain" description="Pterin-binding" evidence="13">
    <location>
        <begin position="21"/>
        <end position="274"/>
    </location>
</feature>
<keyword evidence="9 12" id="KW-0460">Magnesium</keyword>
<reference evidence="14 15" key="1">
    <citation type="submission" date="2018-03" db="EMBL/GenBank/DDBJ databases">
        <title>Genomic Encyclopedia of Archaeal and Bacterial Type Strains, Phase II (KMG-II): from individual species to whole genera.</title>
        <authorList>
            <person name="Goeker M."/>
        </authorList>
    </citation>
    <scope>NUCLEOTIDE SEQUENCE [LARGE SCALE GENOMIC DNA]</scope>
    <source>
        <strain evidence="14 15">DSM 44889</strain>
    </source>
</reference>
<comment type="similarity">
    <text evidence="4 12">Belongs to the DHPS family.</text>
</comment>
<sequence>MTTPATTHPTPPTLLSNTDRTLVWGVVNTTPDSFSDGGLHLASDAAVAHGLALVADGADVVDVGGESTRPGAARVEEAEELARVLPVVSGLAAQGVVVSIDTMRASVAAAALEAGALIVNDVSGGQADPAMAPLVAATGATCVVGHWRGHSATMNDLATYDDVVAQVRAELDARLAAFVAAGAQPDQLVADPGLGFAKRAEHDWALLAALPELVAAWGRVLVGASRKRFLGALLDGRPADERDDATTAVTALAAAAGAWGVRVHAVRGSADAVRVAARWGATA</sequence>
<protein>
    <recommendedName>
        <fullName evidence="6 12">Dihydropteroate synthase</fullName>
        <shortName evidence="12">DHPS</shortName>
        <ecNumber evidence="5 12">2.5.1.15</ecNumber>
    </recommendedName>
    <alternativeName>
        <fullName evidence="11 12">Dihydropteroate pyrophosphorylase</fullName>
    </alternativeName>
</protein>
<dbReference type="UniPathway" id="UPA00077">
    <property type="reaction ID" value="UER00156"/>
</dbReference>
<evidence type="ECO:0000256" key="7">
    <source>
        <dbReference type="ARBA" id="ARBA00022679"/>
    </source>
</evidence>
<evidence type="ECO:0000256" key="9">
    <source>
        <dbReference type="ARBA" id="ARBA00022842"/>
    </source>
</evidence>
<dbReference type="EC" id="2.5.1.15" evidence="5 12"/>
<dbReference type="InterPro" id="IPR011005">
    <property type="entry name" value="Dihydropteroate_synth-like_sf"/>
</dbReference>
<dbReference type="AlphaFoldDB" id="A0A316A8X7"/>
<dbReference type="PANTHER" id="PTHR20941:SF1">
    <property type="entry name" value="FOLIC ACID SYNTHESIS PROTEIN FOL1"/>
    <property type="match status" value="1"/>
</dbReference>
<dbReference type="SUPFAM" id="SSF51717">
    <property type="entry name" value="Dihydropteroate synthetase-like"/>
    <property type="match status" value="1"/>
</dbReference>
<dbReference type="PROSITE" id="PS00792">
    <property type="entry name" value="DHPS_1"/>
    <property type="match status" value="1"/>
</dbReference>
<evidence type="ECO:0000256" key="10">
    <source>
        <dbReference type="ARBA" id="ARBA00022909"/>
    </source>
</evidence>
<keyword evidence="8 12" id="KW-0479">Metal-binding</keyword>
<dbReference type="GO" id="GO:0046656">
    <property type="term" value="P:folic acid biosynthetic process"/>
    <property type="evidence" value="ECO:0007669"/>
    <property type="project" value="UniProtKB-KW"/>
</dbReference>
<accession>A0A316A8X7</accession>
<dbReference type="GO" id="GO:0046654">
    <property type="term" value="P:tetrahydrofolate biosynthetic process"/>
    <property type="evidence" value="ECO:0007669"/>
    <property type="project" value="UniProtKB-UniPathway"/>
</dbReference>
<evidence type="ECO:0000259" key="13">
    <source>
        <dbReference type="PROSITE" id="PS50972"/>
    </source>
</evidence>
<dbReference type="Proteomes" id="UP000245469">
    <property type="component" value="Unassembled WGS sequence"/>
</dbReference>
<proteinExistence type="inferred from homology"/>
<dbReference type="NCBIfam" id="TIGR01496">
    <property type="entry name" value="DHPS"/>
    <property type="match status" value="1"/>
</dbReference>
<evidence type="ECO:0000256" key="5">
    <source>
        <dbReference type="ARBA" id="ARBA00012458"/>
    </source>
</evidence>
<dbReference type="CDD" id="cd00739">
    <property type="entry name" value="DHPS"/>
    <property type="match status" value="1"/>
</dbReference>
<keyword evidence="7 12" id="KW-0808">Transferase</keyword>
<organism evidence="14 15">
    <name type="scientific">Quadrisphaera granulorum</name>
    <dbReference type="NCBI Taxonomy" id="317664"/>
    <lineage>
        <taxon>Bacteria</taxon>
        <taxon>Bacillati</taxon>
        <taxon>Actinomycetota</taxon>
        <taxon>Actinomycetes</taxon>
        <taxon>Kineosporiales</taxon>
        <taxon>Kineosporiaceae</taxon>
        <taxon>Quadrisphaera</taxon>
    </lineage>
</organism>
<dbReference type="PROSITE" id="PS00793">
    <property type="entry name" value="DHPS_2"/>
    <property type="match status" value="1"/>
</dbReference>
<comment type="caution">
    <text evidence="14">The sequence shown here is derived from an EMBL/GenBank/DDBJ whole genome shotgun (WGS) entry which is preliminary data.</text>
</comment>
<gene>
    <name evidence="14" type="ORF">BXY45_11362</name>
</gene>
<dbReference type="GO" id="GO:0005829">
    <property type="term" value="C:cytosol"/>
    <property type="evidence" value="ECO:0007669"/>
    <property type="project" value="TreeGrafter"/>
</dbReference>
<dbReference type="InterPro" id="IPR006390">
    <property type="entry name" value="DHP_synth_dom"/>
</dbReference>
<comment type="cofactor">
    <cofactor evidence="2 12">
        <name>Mg(2+)</name>
        <dbReference type="ChEBI" id="CHEBI:18420"/>
    </cofactor>
</comment>
<dbReference type="PANTHER" id="PTHR20941">
    <property type="entry name" value="FOLATE SYNTHESIS PROTEINS"/>
    <property type="match status" value="1"/>
</dbReference>
<dbReference type="Pfam" id="PF00809">
    <property type="entry name" value="Pterin_bind"/>
    <property type="match status" value="1"/>
</dbReference>
<evidence type="ECO:0000256" key="11">
    <source>
        <dbReference type="ARBA" id="ARBA00030193"/>
    </source>
</evidence>
<comment type="function">
    <text evidence="12">Catalyzes the condensation of para-aminobenzoate (pABA) with 6-hydroxymethyl-7,8-dihydropterin diphosphate (DHPt-PP) to form 7,8-dihydropteroate (H2Pte), the immediate precursor of folate derivatives.</text>
</comment>
<dbReference type="InterPro" id="IPR000489">
    <property type="entry name" value="Pterin-binding_dom"/>
</dbReference>
<dbReference type="PROSITE" id="PS50972">
    <property type="entry name" value="PTERIN_BINDING"/>
    <property type="match status" value="1"/>
</dbReference>
<evidence type="ECO:0000256" key="1">
    <source>
        <dbReference type="ARBA" id="ARBA00000012"/>
    </source>
</evidence>
<dbReference type="EMBL" id="QGDQ01000013">
    <property type="protein sequence ID" value="PWJ53304.1"/>
    <property type="molecule type" value="Genomic_DNA"/>
</dbReference>
<evidence type="ECO:0000256" key="2">
    <source>
        <dbReference type="ARBA" id="ARBA00001946"/>
    </source>
</evidence>
<dbReference type="InterPro" id="IPR045031">
    <property type="entry name" value="DHP_synth-like"/>
</dbReference>
<comment type="catalytic activity">
    <reaction evidence="1">
        <text>(7,8-dihydropterin-6-yl)methyl diphosphate + 4-aminobenzoate = 7,8-dihydropteroate + diphosphate</text>
        <dbReference type="Rhea" id="RHEA:19949"/>
        <dbReference type="ChEBI" id="CHEBI:17836"/>
        <dbReference type="ChEBI" id="CHEBI:17839"/>
        <dbReference type="ChEBI" id="CHEBI:33019"/>
        <dbReference type="ChEBI" id="CHEBI:72950"/>
        <dbReference type="EC" id="2.5.1.15"/>
    </reaction>
</comment>
<keyword evidence="10 12" id="KW-0289">Folate biosynthesis</keyword>